<organism evidence="1 2">
    <name type="scientific">Paenibacillus antri</name>
    <dbReference type="NCBI Taxonomy" id="2582848"/>
    <lineage>
        <taxon>Bacteria</taxon>
        <taxon>Bacillati</taxon>
        <taxon>Bacillota</taxon>
        <taxon>Bacilli</taxon>
        <taxon>Bacillales</taxon>
        <taxon>Paenibacillaceae</taxon>
        <taxon>Paenibacillus</taxon>
    </lineage>
</organism>
<dbReference type="OrthoDB" id="9780343at2"/>
<name>A0A5R9GK73_9BACL</name>
<reference evidence="1 2" key="1">
    <citation type="submission" date="2019-05" db="EMBL/GenBank/DDBJ databases">
        <authorList>
            <person name="Narsing Rao M.P."/>
            <person name="Li W.J."/>
        </authorList>
    </citation>
    <scope>NUCLEOTIDE SEQUENCE [LARGE SCALE GENOMIC DNA]</scope>
    <source>
        <strain evidence="1 2">SYSU_K30003</strain>
    </source>
</reference>
<dbReference type="InterPro" id="IPR011990">
    <property type="entry name" value="TPR-like_helical_dom_sf"/>
</dbReference>
<dbReference type="Proteomes" id="UP000309676">
    <property type="component" value="Unassembled WGS sequence"/>
</dbReference>
<dbReference type="RefSeq" id="WP_138192547.1">
    <property type="nucleotide sequence ID" value="NZ_VCIW01000002.1"/>
</dbReference>
<evidence type="ECO:0000313" key="2">
    <source>
        <dbReference type="Proteomes" id="UP000309676"/>
    </source>
</evidence>
<evidence type="ECO:0000313" key="1">
    <source>
        <dbReference type="EMBL" id="TLS53343.1"/>
    </source>
</evidence>
<accession>A0A5R9GK73</accession>
<keyword evidence="2" id="KW-1185">Reference proteome</keyword>
<proteinExistence type="predicted"/>
<comment type="caution">
    <text evidence="1">The sequence shown here is derived from an EMBL/GenBank/DDBJ whole genome shotgun (WGS) entry which is preliminary data.</text>
</comment>
<dbReference type="AlphaFoldDB" id="A0A5R9GK73"/>
<dbReference type="Pfam" id="PF09986">
    <property type="entry name" value="DUF2225"/>
    <property type="match status" value="1"/>
</dbReference>
<gene>
    <name evidence="1" type="ORF">FE782_03455</name>
</gene>
<dbReference type="SUPFAM" id="SSF48452">
    <property type="entry name" value="TPR-like"/>
    <property type="match status" value="1"/>
</dbReference>
<dbReference type="Gene3D" id="1.25.40.10">
    <property type="entry name" value="Tetratricopeptide repeat domain"/>
    <property type="match status" value="1"/>
</dbReference>
<protein>
    <submittedName>
        <fullName evidence="1">DUF2225 domain-containing protein</fullName>
    </submittedName>
</protein>
<dbReference type="InterPro" id="IPR018708">
    <property type="entry name" value="DUF2225"/>
</dbReference>
<dbReference type="EMBL" id="VCIW01000002">
    <property type="protein sequence ID" value="TLS53343.1"/>
    <property type="molecule type" value="Genomic_DNA"/>
</dbReference>
<sequence length="237" mass="27446">MEPLYRKAVVCLHCRREFQTSRVRPSFKKAVKTDTDFCTYYKEGHENPEFYVVCVCPTCGFASTDSFGPSMNERQRAAFGEKVTATWSVKDYGGKRTLTDAMFVYKLALLSAQVVGERPRVVAGILHHIAWLYRYQGDEDGEQRFLRYALEQYVKVYESEGAEMNGARLMYLIGELHRRLKEYPDAVKWFSRVINDKRIMDAGMIRACREGWATVRDDMLAAKMELPEEMRQSAGKR</sequence>